<name>H1SGR2_9BURK</name>
<organism evidence="1 2">
    <name type="scientific">Cupriavidus basilensis OR16</name>
    <dbReference type="NCBI Taxonomy" id="1127483"/>
    <lineage>
        <taxon>Bacteria</taxon>
        <taxon>Pseudomonadati</taxon>
        <taxon>Pseudomonadota</taxon>
        <taxon>Betaproteobacteria</taxon>
        <taxon>Burkholderiales</taxon>
        <taxon>Burkholderiaceae</taxon>
        <taxon>Cupriavidus</taxon>
    </lineage>
</organism>
<sequence>MVQKLFHELPADEREGFESACALHGFVREDFDVAAEEGIPSSGGPNRILREVIVARVAGGEARRYPGGAGAAWTVAFEQDLERDVFGFPLAD</sequence>
<evidence type="ECO:0000313" key="2">
    <source>
        <dbReference type="Proteomes" id="UP000005808"/>
    </source>
</evidence>
<protein>
    <submittedName>
        <fullName evidence="1">Uncharacterized protein</fullName>
    </submittedName>
</protein>
<dbReference type="RefSeq" id="WP_006163590.1">
    <property type="nucleotide sequence ID" value="NZ_AHJE01000135.1"/>
</dbReference>
<gene>
    <name evidence="1" type="ORF">OR16_37995</name>
</gene>
<dbReference type="PATRIC" id="fig|1127483.3.peg.7564"/>
<reference evidence="1 2" key="1">
    <citation type="journal article" date="2012" name="J. Bacteriol.">
        <title>De Novo Genome Project of Cupriavidus basilensis OR16.</title>
        <authorList>
            <person name="Cserhati M."/>
            <person name="Kriszt B."/>
            <person name="Szoboszlay S."/>
            <person name="Toth A."/>
            <person name="Szabo I."/>
            <person name="Tancsics A."/>
            <person name="Nagy I."/>
            <person name="Horvath B."/>
            <person name="Nagy I."/>
            <person name="Kukolya J."/>
        </authorList>
    </citation>
    <scope>NUCLEOTIDE SEQUENCE [LARGE SCALE GENOMIC DNA]</scope>
    <source>
        <strain evidence="1 2">OR16</strain>
    </source>
</reference>
<dbReference type="EMBL" id="AHJE01000135">
    <property type="protein sequence ID" value="EHP38285.1"/>
    <property type="molecule type" value="Genomic_DNA"/>
</dbReference>
<dbReference type="OrthoDB" id="8967377at2"/>
<comment type="caution">
    <text evidence="1">The sequence shown here is derived from an EMBL/GenBank/DDBJ whole genome shotgun (WGS) entry which is preliminary data.</text>
</comment>
<proteinExistence type="predicted"/>
<dbReference type="AlphaFoldDB" id="H1SGR2"/>
<accession>H1SGR2</accession>
<dbReference type="Proteomes" id="UP000005808">
    <property type="component" value="Unassembled WGS sequence"/>
</dbReference>
<evidence type="ECO:0000313" key="1">
    <source>
        <dbReference type="EMBL" id="EHP38285.1"/>
    </source>
</evidence>